<dbReference type="InterPro" id="IPR027640">
    <property type="entry name" value="Kinesin-like_fam"/>
</dbReference>
<dbReference type="PANTHER" id="PTHR21608">
    <property type="entry name" value="KINESIN-LIKE PROTEIN CG14535"/>
    <property type="match status" value="1"/>
</dbReference>
<feature type="region of interest" description="Disordered" evidence="6">
    <location>
        <begin position="188"/>
        <end position="226"/>
    </location>
</feature>
<keyword evidence="3" id="KW-0067">ATP-binding</keyword>
<dbReference type="SMART" id="SM00129">
    <property type="entry name" value="KISc"/>
    <property type="match status" value="1"/>
</dbReference>
<dbReference type="SUPFAM" id="SSF52540">
    <property type="entry name" value="P-loop containing nucleoside triphosphate hydrolases"/>
    <property type="match status" value="1"/>
</dbReference>
<organism evidence="8 9">
    <name type="scientific">Polyplax serrata</name>
    <name type="common">Common mouse louse</name>
    <dbReference type="NCBI Taxonomy" id="468196"/>
    <lineage>
        <taxon>Eukaryota</taxon>
        <taxon>Metazoa</taxon>
        <taxon>Ecdysozoa</taxon>
        <taxon>Arthropoda</taxon>
        <taxon>Hexapoda</taxon>
        <taxon>Insecta</taxon>
        <taxon>Pterygota</taxon>
        <taxon>Neoptera</taxon>
        <taxon>Paraneoptera</taxon>
        <taxon>Psocodea</taxon>
        <taxon>Troctomorpha</taxon>
        <taxon>Phthiraptera</taxon>
        <taxon>Anoplura</taxon>
        <taxon>Polyplacidae</taxon>
        <taxon>Polyplax</taxon>
    </lineage>
</organism>
<dbReference type="PROSITE" id="PS50067">
    <property type="entry name" value="KINESIN_MOTOR_2"/>
    <property type="match status" value="1"/>
</dbReference>
<feature type="domain" description="Kinesin motor" evidence="7">
    <location>
        <begin position="1"/>
        <end position="184"/>
    </location>
</feature>
<feature type="region of interest" description="Disordered" evidence="6">
    <location>
        <begin position="387"/>
        <end position="406"/>
    </location>
</feature>
<dbReference type="InterPro" id="IPR036961">
    <property type="entry name" value="Kinesin_motor_dom_sf"/>
</dbReference>
<evidence type="ECO:0000256" key="2">
    <source>
        <dbReference type="ARBA" id="ARBA00022741"/>
    </source>
</evidence>
<feature type="compositionally biased region" description="Low complexity" evidence="6">
    <location>
        <begin position="312"/>
        <end position="323"/>
    </location>
</feature>
<keyword evidence="4" id="KW-0206">Cytoskeleton</keyword>
<evidence type="ECO:0000256" key="4">
    <source>
        <dbReference type="ARBA" id="ARBA00023212"/>
    </source>
</evidence>
<evidence type="ECO:0000313" key="8">
    <source>
        <dbReference type="EMBL" id="KAK6636294.1"/>
    </source>
</evidence>
<evidence type="ECO:0000256" key="1">
    <source>
        <dbReference type="ARBA" id="ARBA00004245"/>
    </source>
</evidence>
<dbReference type="EMBL" id="JAWJWE010000004">
    <property type="protein sequence ID" value="KAK6636294.1"/>
    <property type="molecule type" value="Genomic_DNA"/>
</dbReference>
<feature type="compositionally biased region" description="Polar residues" evidence="6">
    <location>
        <begin position="859"/>
        <end position="874"/>
    </location>
</feature>
<feature type="compositionally biased region" description="Polar residues" evidence="6">
    <location>
        <begin position="1060"/>
        <end position="1080"/>
    </location>
</feature>
<feature type="compositionally biased region" description="Low complexity" evidence="6">
    <location>
        <begin position="891"/>
        <end position="903"/>
    </location>
</feature>
<comment type="caution">
    <text evidence="8">The sequence shown here is derived from an EMBL/GenBank/DDBJ whole genome shotgun (WGS) entry which is preliminary data.</text>
</comment>
<dbReference type="Gene3D" id="3.40.850.10">
    <property type="entry name" value="Kinesin motor domain"/>
    <property type="match status" value="1"/>
</dbReference>
<feature type="region of interest" description="Disordered" evidence="6">
    <location>
        <begin position="1060"/>
        <end position="1093"/>
    </location>
</feature>
<accession>A0AAN8S4K1</accession>
<dbReference type="AlphaFoldDB" id="A0AAN8S4K1"/>
<dbReference type="GO" id="GO:0015630">
    <property type="term" value="C:microtubule cytoskeleton"/>
    <property type="evidence" value="ECO:0007669"/>
    <property type="project" value="UniProtKB-ARBA"/>
</dbReference>
<evidence type="ECO:0000256" key="5">
    <source>
        <dbReference type="PROSITE-ProRule" id="PRU00283"/>
    </source>
</evidence>
<feature type="region of interest" description="Disordered" evidence="6">
    <location>
        <begin position="802"/>
        <end position="1012"/>
    </location>
</feature>
<dbReference type="InterPro" id="IPR001752">
    <property type="entry name" value="Kinesin_motor_dom"/>
</dbReference>
<feature type="region of interest" description="Disordered" evidence="6">
    <location>
        <begin position="517"/>
        <end position="538"/>
    </location>
</feature>
<gene>
    <name evidence="8" type="ORF">RUM43_009953</name>
</gene>
<dbReference type="GO" id="GO:0008017">
    <property type="term" value="F:microtubule binding"/>
    <property type="evidence" value="ECO:0007669"/>
    <property type="project" value="InterPro"/>
</dbReference>
<dbReference type="InterPro" id="IPR027417">
    <property type="entry name" value="P-loop_NTPase"/>
</dbReference>
<sequence>MSTYEIGLTLKYNRIVADCEQSPGVYLRDDPLFGTQLQNQSELRVPNAEKAAFYLDAAVNSRSSKEEGRDSHFLYTLHVYQYSVAGKGGVAGGRSRLHLIDLGSCERGKSNGGIPLSGLGNVLLAIFNGQKHLPYREHKITQLLKECLSSLTCHAAMIAHVSQSSQHYTDTLTTVQLASRIHRMRRRKIKFGGPSGPSILSNGGSSDELSRQNASTGSSDFDLSSSEQSADTVIYVAPHDDAATDGEHPPVYMLNLNSVDNRCVLNKAARSAKVEPRPAVVKSKAASPAKSVTSHKTKEEKAVGSPLHKSTKPPVTSSKSSPVRTATAKIPVKSNVETHGKTVSSNAAQPSRHEEHWIDGPRVSKLKVQEARSLLLKESIKKETWIDGPMQKPSKTTGNSQSSGNYGFMDSHKKTMIRKWVENQTVHLKQTLATPMRSEVTSGLLRSSEPITEESLMCNPCVEFEELNERKVEGSADVVKPERMVEEELKPNVIVGTAVIKQTDACFKELNKTLQEGGGVSCGESSESSEEEKLPPPPLPLILRYGKDINIGNKNQPINALGIQSRMIDDYDDEEDEIELEIVEVTDTDEQVPMQDSCLQVTEEDIAFCMGEGENPLPEVDQESHEEHPLRVLSQENLTVVSTFTDSLSVATDFERCLPRPRYAPPSLFDQPFYPNGPYVYDEYLELLTKNHTSESNTLQQLAKLHELYKSKIGLPNGGATKVSARCQSLSMTDVCDNYTPDCTEMPSGNCSIYSEPAYKLPGDVNSICNSCKKTIPKGDSSEKSLKPQKCTEKVSSGCKLNISSLRHPDGASNPNLDEEDKKDRTSGHVTSKSDHNEENKEKSISKKRMANSEHKRGNSGSPSRKLTSKANTNTKHDGPLSTDKSNESVTATTTTTTTTTTTDLLKLNENNMKLINSPTKNTNSLSSRGELRRTNSTSTNKGRRIEDSEDVTKSTTPPPPASSSSPPLTQKHLYFNKTCPSNEGSDSGHESNISPKITKLSGRTRPQAQCESSGYESVVSFTSSLESEVGVKLVCEETEEVHDPGGQSGWWCWCVSGRPSTVHSSMRQSQRRTTASGRTPLTVPPTSARPKP</sequence>
<reference evidence="8 9" key="1">
    <citation type="submission" date="2023-10" db="EMBL/GenBank/DDBJ databases">
        <title>Genomes of two closely related lineages of the louse Polyplax serrata with different host specificities.</title>
        <authorList>
            <person name="Martinu J."/>
            <person name="Tarabai H."/>
            <person name="Stefka J."/>
            <person name="Hypsa V."/>
        </authorList>
    </citation>
    <scope>NUCLEOTIDE SEQUENCE [LARGE SCALE GENOMIC DNA]</scope>
    <source>
        <strain evidence="8">HR10_N</strain>
    </source>
</reference>
<dbReference type="GO" id="GO:0005524">
    <property type="term" value="F:ATP binding"/>
    <property type="evidence" value="ECO:0007669"/>
    <property type="project" value="UniProtKB-KW"/>
</dbReference>
<evidence type="ECO:0000256" key="6">
    <source>
        <dbReference type="SAM" id="MobiDB-lite"/>
    </source>
</evidence>
<dbReference type="PANTHER" id="PTHR21608:SF7">
    <property type="entry name" value="KINESIN-LIKE PROTEIN CG14535"/>
    <property type="match status" value="1"/>
</dbReference>
<feature type="compositionally biased region" description="Polar residues" evidence="6">
    <location>
        <begin position="979"/>
        <end position="996"/>
    </location>
</feature>
<evidence type="ECO:0000256" key="3">
    <source>
        <dbReference type="ARBA" id="ARBA00022840"/>
    </source>
</evidence>
<evidence type="ECO:0000259" key="7">
    <source>
        <dbReference type="PROSITE" id="PS50067"/>
    </source>
</evidence>
<feature type="compositionally biased region" description="Polar residues" evidence="6">
    <location>
        <begin position="198"/>
        <end position="214"/>
    </location>
</feature>
<name>A0AAN8S4K1_POLSC</name>
<dbReference type="PRINTS" id="PR00380">
    <property type="entry name" value="KINESINHEAVY"/>
</dbReference>
<comment type="caution">
    <text evidence="5">Lacks conserved residue(s) required for the propagation of feature annotation.</text>
</comment>
<feature type="compositionally biased region" description="Polar residues" evidence="6">
    <location>
        <begin position="393"/>
        <end position="405"/>
    </location>
</feature>
<feature type="compositionally biased region" description="Polar residues" evidence="6">
    <location>
        <begin position="909"/>
        <end position="928"/>
    </location>
</feature>
<feature type="compositionally biased region" description="Basic and acidic residues" evidence="6">
    <location>
        <begin position="820"/>
        <end position="857"/>
    </location>
</feature>
<feature type="compositionally biased region" description="Low complexity" evidence="6">
    <location>
        <begin position="278"/>
        <end position="292"/>
    </location>
</feature>
<feature type="region of interest" description="Disordered" evidence="6">
    <location>
        <begin position="275"/>
        <end position="326"/>
    </location>
</feature>
<dbReference type="Pfam" id="PF00225">
    <property type="entry name" value="Kinesin"/>
    <property type="match status" value="1"/>
</dbReference>
<comment type="subcellular location">
    <subcellularLocation>
        <location evidence="1">Cytoplasm</location>
        <location evidence="1">Cytoskeleton</location>
    </subcellularLocation>
</comment>
<feature type="compositionally biased region" description="Basic and acidic residues" evidence="6">
    <location>
        <begin position="944"/>
        <end position="953"/>
    </location>
</feature>
<evidence type="ECO:0000313" key="9">
    <source>
        <dbReference type="Proteomes" id="UP001372834"/>
    </source>
</evidence>
<dbReference type="Proteomes" id="UP001372834">
    <property type="component" value="Unassembled WGS sequence"/>
</dbReference>
<proteinExistence type="inferred from homology"/>
<keyword evidence="4" id="KW-0963">Cytoplasm</keyword>
<keyword evidence="2" id="KW-0547">Nucleotide-binding</keyword>
<dbReference type="GO" id="GO:0003777">
    <property type="term" value="F:microtubule motor activity"/>
    <property type="evidence" value="ECO:0007669"/>
    <property type="project" value="InterPro"/>
</dbReference>
<dbReference type="GO" id="GO:0007018">
    <property type="term" value="P:microtubule-based movement"/>
    <property type="evidence" value="ECO:0007669"/>
    <property type="project" value="InterPro"/>
</dbReference>
<protein>
    <recommendedName>
        <fullName evidence="7">Kinesin motor domain-containing protein</fullName>
    </recommendedName>
</protein>
<feature type="compositionally biased region" description="Low complexity" evidence="6">
    <location>
        <begin position="215"/>
        <end position="226"/>
    </location>
</feature>
<comment type="similarity">
    <text evidence="5">Belongs to the TRAFAC class myosin-kinesin ATPase superfamily. Kinesin family.</text>
</comment>